<feature type="transmembrane region" description="Helical" evidence="11">
    <location>
        <begin position="331"/>
        <end position="349"/>
    </location>
</feature>
<evidence type="ECO:0000256" key="10">
    <source>
        <dbReference type="ARBA" id="ARBA00023136"/>
    </source>
</evidence>
<dbReference type="PANTHER" id="PTHR15422">
    <property type="entry name" value="OS05G0565100 PROTEIN"/>
    <property type="match status" value="1"/>
</dbReference>
<comment type="cofactor">
    <cofactor evidence="1">
        <name>heme b</name>
        <dbReference type="ChEBI" id="CHEBI:60344"/>
    </cofactor>
</comment>
<keyword evidence="8 11" id="KW-1133">Transmembrane helix</keyword>
<dbReference type="CDD" id="cd08761">
    <property type="entry name" value="Cyt_b561_CYB561D2_like"/>
    <property type="match status" value="1"/>
</dbReference>
<dbReference type="GO" id="GO:0140575">
    <property type="term" value="F:transmembrane monodehydroascorbate reductase activity"/>
    <property type="evidence" value="ECO:0007669"/>
    <property type="project" value="InterPro"/>
</dbReference>
<keyword evidence="9" id="KW-0408">Iron</keyword>
<evidence type="ECO:0000256" key="9">
    <source>
        <dbReference type="ARBA" id="ARBA00023004"/>
    </source>
</evidence>
<dbReference type="Proteomes" id="UP000310158">
    <property type="component" value="Unassembled WGS sequence"/>
</dbReference>
<evidence type="ECO:0000313" key="14">
    <source>
        <dbReference type="Proteomes" id="UP000310158"/>
    </source>
</evidence>
<feature type="transmembrane region" description="Helical" evidence="11">
    <location>
        <begin position="298"/>
        <end position="319"/>
    </location>
</feature>
<evidence type="ECO:0000313" key="13">
    <source>
        <dbReference type="EMBL" id="THH13615.1"/>
    </source>
</evidence>
<dbReference type="Pfam" id="PF03188">
    <property type="entry name" value="Cytochrom_B561"/>
    <property type="match status" value="1"/>
</dbReference>
<organism evidence="13 14">
    <name type="scientific">Bondarzewia mesenterica</name>
    <dbReference type="NCBI Taxonomy" id="1095465"/>
    <lineage>
        <taxon>Eukaryota</taxon>
        <taxon>Fungi</taxon>
        <taxon>Dikarya</taxon>
        <taxon>Basidiomycota</taxon>
        <taxon>Agaricomycotina</taxon>
        <taxon>Agaricomycetes</taxon>
        <taxon>Russulales</taxon>
        <taxon>Bondarzewiaceae</taxon>
        <taxon>Bondarzewia</taxon>
    </lineage>
</organism>
<feature type="domain" description="Cytochrome b561" evidence="12">
    <location>
        <begin position="162"/>
        <end position="315"/>
    </location>
</feature>
<comment type="caution">
    <text evidence="13">The sequence shown here is derived from an EMBL/GenBank/DDBJ whole genome shotgun (WGS) entry which is preliminary data.</text>
</comment>
<accession>A0A4S4LNN3</accession>
<feature type="transmembrane region" description="Helical" evidence="11">
    <location>
        <begin position="156"/>
        <end position="176"/>
    </location>
</feature>
<evidence type="ECO:0000256" key="1">
    <source>
        <dbReference type="ARBA" id="ARBA00001970"/>
    </source>
</evidence>
<evidence type="ECO:0000259" key="12">
    <source>
        <dbReference type="SMART" id="SM00665"/>
    </source>
</evidence>
<sequence length="357" mass="39391">MAEVARESVGWIGYKGDQELKEAYMGETEGRSGLPGLKRVRQTASPNWQKRAKKWFYGFSVRQRQRVSGKLGTPAILRRILVMSPSHLSASDEGYQALPTATDQPESVTDTMGNEEQLIKPEGRRGDGIALYAAMTAAATFTTMTWLIVLSNNPTALGWFAFHPTLQSLAIFSFTLGETILYNPRQAPELTWRFGDPSPGILTLQPTSQPATKAAGLQRHQIAMIFGLPTIVLGALSIIWNKSVHDAPHFTTWHGVFGLLSLTWLVVQFSFGAASVWFDGAALGGGLKAKRLWKYHRLSGYILLPLVFVTANFGGAWSTWTTSSSAHGVRLIAYTIAPLVILTSLYIRLRPSKMKFF</sequence>
<reference evidence="13 14" key="1">
    <citation type="submission" date="2019-02" db="EMBL/GenBank/DDBJ databases">
        <title>Genome sequencing of the rare red list fungi Bondarzewia mesenterica.</title>
        <authorList>
            <person name="Buettner E."/>
            <person name="Kellner H."/>
        </authorList>
    </citation>
    <scope>NUCLEOTIDE SEQUENCE [LARGE SCALE GENOMIC DNA]</scope>
    <source>
        <strain evidence="13 14">DSM 108281</strain>
    </source>
</reference>
<feature type="transmembrane region" description="Helical" evidence="11">
    <location>
        <begin position="222"/>
        <end position="240"/>
    </location>
</feature>
<evidence type="ECO:0000256" key="8">
    <source>
        <dbReference type="ARBA" id="ARBA00022989"/>
    </source>
</evidence>
<evidence type="ECO:0000256" key="3">
    <source>
        <dbReference type="ARBA" id="ARBA00022448"/>
    </source>
</evidence>
<dbReference type="SMART" id="SM00665">
    <property type="entry name" value="B561"/>
    <property type="match status" value="1"/>
</dbReference>
<gene>
    <name evidence="13" type="ORF">EW146_g6631</name>
</gene>
<feature type="transmembrane region" description="Helical" evidence="11">
    <location>
        <begin position="252"/>
        <end position="278"/>
    </location>
</feature>
<dbReference type="Gene3D" id="1.20.120.1770">
    <property type="match status" value="1"/>
</dbReference>
<dbReference type="GO" id="GO:0016020">
    <property type="term" value="C:membrane"/>
    <property type="evidence" value="ECO:0007669"/>
    <property type="project" value="UniProtKB-SubCell"/>
</dbReference>
<dbReference type="InterPro" id="IPR045150">
    <property type="entry name" value="CYB561D1/2"/>
</dbReference>
<evidence type="ECO:0000256" key="6">
    <source>
        <dbReference type="ARBA" id="ARBA00022723"/>
    </source>
</evidence>
<keyword evidence="10 11" id="KW-0472">Membrane</keyword>
<keyword evidence="3" id="KW-0813">Transport</keyword>
<dbReference type="OrthoDB" id="432881at2759"/>
<keyword evidence="5 11" id="KW-0812">Transmembrane</keyword>
<comment type="subcellular location">
    <subcellularLocation>
        <location evidence="2">Membrane</location>
        <topology evidence="2">Multi-pass membrane protein</topology>
    </subcellularLocation>
</comment>
<evidence type="ECO:0000256" key="2">
    <source>
        <dbReference type="ARBA" id="ARBA00004141"/>
    </source>
</evidence>
<evidence type="ECO:0000256" key="5">
    <source>
        <dbReference type="ARBA" id="ARBA00022692"/>
    </source>
</evidence>
<name>A0A4S4LNN3_9AGAM</name>
<keyword evidence="7" id="KW-0249">Electron transport</keyword>
<evidence type="ECO:0000256" key="11">
    <source>
        <dbReference type="SAM" id="Phobius"/>
    </source>
</evidence>
<dbReference type="PANTHER" id="PTHR15422:SF45">
    <property type="entry name" value="CYTOCHROME B561 DOMAIN-CONTAINING PROTEIN"/>
    <property type="match status" value="1"/>
</dbReference>
<dbReference type="GO" id="GO:0046872">
    <property type="term" value="F:metal ion binding"/>
    <property type="evidence" value="ECO:0007669"/>
    <property type="project" value="UniProtKB-KW"/>
</dbReference>
<feature type="transmembrane region" description="Helical" evidence="11">
    <location>
        <begin position="129"/>
        <end position="150"/>
    </location>
</feature>
<proteinExistence type="predicted"/>
<dbReference type="EMBL" id="SGPL01000340">
    <property type="protein sequence ID" value="THH13615.1"/>
    <property type="molecule type" value="Genomic_DNA"/>
</dbReference>
<protein>
    <recommendedName>
        <fullName evidence="12">Cytochrome b561 domain-containing protein</fullName>
    </recommendedName>
</protein>
<evidence type="ECO:0000256" key="4">
    <source>
        <dbReference type="ARBA" id="ARBA00022617"/>
    </source>
</evidence>
<keyword evidence="6" id="KW-0479">Metal-binding</keyword>
<keyword evidence="14" id="KW-1185">Reference proteome</keyword>
<dbReference type="AlphaFoldDB" id="A0A4S4LNN3"/>
<keyword evidence="4" id="KW-0349">Heme</keyword>
<dbReference type="InterPro" id="IPR006593">
    <property type="entry name" value="Cyt_b561/ferric_Rdtase_TM"/>
</dbReference>
<evidence type="ECO:0000256" key="7">
    <source>
        <dbReference type="ARBA" id="ARBA00022982"/>
    </source>
</evidence>